<evidence type="ECO:0000313" key="2">
    <source>
        <dbReference type="EMBL" id="KAL2729174.1"/>
    </source>
</evidence>
<accession>A0ABD2B8W1</accession>
<evidence type="ECO:0000256" key="1">
    <source>
        <dbReference type="SAM" id="MobiDB-lite"/>
    </source>
</evidence>
<organism evidence="2 3">
    <name type="scientific">Vespula squamosa</name>
    <name type="common">Southern yellow jacket</name>
    <name type="synonym">Wasp</name>
    <dbReference type="NCBI Taxonomy" id="30214"/>
    <lineage>
        <taxon>Eukaryota</taxon>
        <taxon>Metazoa</taxon>
        <taxon>Ecdysozoa</taxon>
        <taxon>Arthropoda</taxon>
        <taxon>Hexapoda</taxon>
        <taxon>Insecta</taxon>
        <taxon>Pterygota</taxon>
        <taxon>Neoptera</taxon>
        <taxon>Endopterygota</taxon>
        <taxon>Hymenoptera</taxon>
        <taxon>Apocrita</taxon>
        <taxon>Aculeata</taxon>
        <taxon>Vespoidea</taxon>
        <taxon>Vespidae</taxon>
        <taxon>Vespinae</taxon>
        <taxon>Vespula</taxon>
    </lineage>
</organism>
<name>A0ABD2B8W1_VESSQ</name>
<protein>
    <submittedName>
        <fullName evidence="2">Uncharacterized protein</fullName>
    </submittedName>
</protein>
<gene>
    <name evidence="2" type="ORF">V1478_005963</name>
</gene>
<reference evidence="2 3" key="1">
    <citation type="journal article" date="2024" name="Ann. Entomol. Soc. Am.">
        <title>Genomic analyses of the southern and eastern yellowjacket wasps (Hymenoptera: Vespidae) reveal evolutionary signatures of social life.</title>
        <authorList>
            <person name="Catto M.A."/>
            <person name="Caine P.B."/>
            <person name="Orr S.E."/>
            <person name="Hunt B.G."/>
            <person name="Goodisman M.A.D."/>
        </authorList>
    </citation>
    <scope>NUCLEOTIDE SEQUENCE [LARGE SCALE GENOMIC DNA]</scope>
    <source>
        <strain evidence="2">233</strain>
        <tissue evidence="2">Head and thorax</tissue>
    </source>
</reference>
<dbReference type="AlphaFoldDB" id="A0ABD2B8W1"/>
<evidence type="ECO:0000313" key="3">
    <source>
        <dbReference type="Proteomes" id="UP001607302"/>
    </source>
</evidence>
<sequence>MNKNERFFVKKERKTNRTIDSKTVTCGPYNLIGIPRTSHLHPRAPKSCKSQANVCNLPRRGGSRRQEQTEWPMQKGVADTAGSEGGGGTNQRRIKYHSIYPSNICAFTVKRRIRGPSSTTTLLLGYPLYPLVPLCIRQAVATATVAAAEAVATASSSNDHDSNSSSKNDDNGATVD</sequence>
<dbReference type="Proteomes" id="UP001607302">
    <property type="component" value="Unassembled WGS sequence"/>
</dbReference>
<feature type="compositionally biased region" description="Basic and acidic residues" evidence="1">
    <location>
        <begin position="158"/>
        <end position="170"/>
    </location>
</feature>
<feature type="region of interest" description="Disordered" evidence="1">
    <location>
        <begin position="151"/>
        <end position="176"/>
    </location>
</feature>
<feature type="region of interest" description="Disordered" evidence="1">
    <location>
        <begin position="55"/>
        <end position="89"/>
    </location>
</feature>
<dbReference type="EMBL" id="JAUDFV010000131">
    <property type="protein sequence ID" value="KAL2729174.1"/>
    <property type="molecule type" value="Genomic_DNA"/>
</dbReference>
<keyword evidence="3" id="KW-1185">Reference proteome</keyword>
<comment type="caution">
    <text evidence="2">The sequence shown here is derived from an EMBL/GenBank/DDBJ whole genome shotgun (WGS) entry which is preliminary data.</text>
</comment>
<proteinExistence type="predicted"/>